<reference evidence="2" key="2">
    <citation type="journal article" date="2021" name="Sci. Rep.">
        <title>The distribution of antibiotic resistance genes in chicken gut microbiota commensals.</title>
        <authorList>
            <person name="Juricova H."/>
            <person name="Matiasovicova J."/>
            <person name="Kubasova T."/>
            <person name="Cejkova D."/>
            <person name="Rychlik I."/>
        </authorList>
    </citation>
    <scope>NUCLEOTIDE SEQUENCE</scope>
    <source>
        <strain evidence="2">An420c</strain>
    </source>
</reference>
<dbReference type="Gene3D" id="3.40.630.30">
    <property type="match status" value="1"/>
</dbReference>
<feature type="domain" description="N-acetyltransferase" evidence="1">
    <location>
        <begin position="1"/>
        <end position="147"/>
    </location>
</feature>
<dbReference type="InterPro" id="IPR016181">
    <property type="entry name" value="Acyl_CoA_acyltransferase"/>
</dbReference>
<sequence length="147" mass="16962">MEIKKVTADKKQYLSLLLLADEQEDMIDRYLDKGDMYILMDDGVKGECVVTDEGKGILEIKNIATEPSYQGRGYGRALIEFVAEKYRDTFSVLQVGTGDSPLTVPFYEKCGFSRSHYLKNFFTDNYDHPIYECGIQLIDMVYLRREL</sequence>
<proteinExistence type="predicted"/>
<dbReference type="InterPro" id="IPR000182">
    <property type="entry name" value="GNAT_dom"/>
</dbReference>
<dbReference type="GO" id="GO:0016747">
    <property type="term" value="F:acyltransferase activity, transferring groups other than amino-acyl groups"/>
    <property type="evidence" value="ECO:0007669"/>
    <property type="project" value="InterPro"/>
</dbReference>
<gene>
    <name evidence="2" type="ORF">H6A13_01645</name>
</gene>
<evidence type="ECO:0000313" key="2">
    <source>
        <dbReference type="EMBL" id="MBM6825809.1"/>
    </source>
</evidence>
<dbReference type="SUPFAM" id="SSF55729">
    <property type="entry name" value="Acyl-CoA N-acyltransferases (Nat)"/>
    <property type="match status" value="1"/>
</dbReference>
<dbReference type="EMBL" id="JACJLV010000003">
    <property type="protein sequence ID" value="MBM6825809.1"/>
    <property type="molecule type" value="Genomic_DNA"/>
</dbReference>
<dbReference type="Pfam" id="PF13508">
    <property type="entry name" value="Acetyltransf_7"/>
    <property type="match status" value="1"/>
</dbReference>
<protein>
    <submittedName>
        <fullName evidence="2">GNAT family N-acetyltransferase</fullName>
    </submittedName>
</protein>
<dbReference type="RefSeq" id="WP_204907872.1">
    <property type="nucleotide sequence ID" value="NZ_JACJLV010000003.1"/>
</dbReference>
<keyword evidence="3" id="KW-1185">Reference proteome</keyword>
<dbReference type="Proteomes" id="UP000713880">
    <property type="component" value="Unassembled WGS sequence"/>
</dbReference>
<evidence type="ECO:0000259" key="1">
    <source>
        <dbReference type="PROSITE" id="PS51186"/>
    </source>
</evidence>
<name>A0A938X1C8_9CLOT</name>
<dbReference type="AlphaFoldDB" id="A0A938X1C8"/>
<dbReference type="CDD" id="cd04301">
    <property type="entry name" value="NAT_SF"/>
    <property type="match status" value="1"/>
</dbReference>
<comment type="caution">
    <text evidence="2">The sequence shown here is derived from an EMBL/GenBank/DDBJ whole genome shotgun (WGS) entry which is preliminary data.</text>
</comment>
<reference evidence="2" key="1">
    <citation type="submission" date="2020-08" db="EMBL/GenBank/DDBJ databases">
        <authorList>
            <person name="Cejkova D."/>
            <person name="Kubasova T."/>
            <person name="Jahodarova E."/>
            <person name="Rychlik I."/>
        </authorList>
    </citation>
    <scope>NUCLEOTIDE SEQUENCE</scope>
    <source>
        <strain evidence="2">An420c</strain>
    </source>
</reference>
<organism evidence="2 3">
    <name type="scientific">Mordavella massiliensis</name>
    <dbReference type="NCBI Taxonomy" id="1871024"/>
    <lineage>
        <taxon>Bacteria</taxon>
        <taxon>Bacillati</taxon>
        <taxon>Bacillota</taxon>
        <taxon>Clostridia</taxon>
        <taxon>Eubacteriales</taxon>
        <taxon>Clostridiaceae</taxon>
        <taxon>Mordavella</taxon>
    </lineage>
</organism>
<dbReference type="FunFam" id="3.40.630.30:FF:000165">
    <property type="entry name" value="IAA acetyltransferase"/>
    <property type="match status" value="1"/>
</dbReference>
<evidence type="ECO:0000313" key="3">
    <source>
        <dbReference type="Proteomes" id="UP000713880"/>
    </source>
</evidence>
<dbReference type="PROSITE" id="PS51186">
    <property type="entry name" value="GNAT"/>
    <property type="match status" value="1"/>
</dbReference>
<accession>A0A938X1C8</accession>